<evidence type="ECO:0000313" key="6">
    <source>
        <dbReference type="Proteomes" id="UP000197290"/>
    </source>
</evidence>
<dbReference type="Proteomes" id="UP000197290">
    <property type="component" value="Unassembled WGS sequence"/>
</dbReference>
<organism evidence="5 6">
    <name type="scientific">Sphingomonas dokdonensis</name>
    <dbReference type="NCBI Taxonomy" id="344880"/>
    <lineage>
        <taxon>Bacteria</taxon>
        <taxon>Pseudomonadati</taxon>
        <taxon>Pseudomonadota</taxon>
        <taxon>Alphaproteobacteria</taxon>
        <taxon>Sphingomonadales</taxon>
        <taxon>Sphingomonadaceae</taxon>
        <taxon>Sphingomonas</taxon>
    </lineage>
</organism>
<name>A0A245ZNY2_9SPHN</name>
<feature type="transmembrane region" description="Helical" evidence="3">
    <location>
        <begin position="271"/>
        <end position="295"/>
    </location>
</feature>
<evidence type="ECO:0000256" key="3">
    <source>
        <dbReference type="SAM" id="Phobius"/>
    </source>
</evidence>
<dbReference type="EMBL" id="NBBI01000002">
    <property type="protein sequence ID" value="OWK31452.1"/>
    <property type="molecule type" value="Genomic_DNA"/>
</dbReference>
<keyword evidence="6" id="KW-1185">Reference proteome</keyword>
<feature type="transmembrane region" description="Helical" evidence="3">
    <location>
        <begin position="94"/>
        <end position="115"/>
    </location>
</feature>
<keyword evidence="3" id="KW-0472">Membrane</keyword>
<evidence type="ECO:0000256" key="2">
    <source>
        <dbReference type="ARBA" id="ARBA00023169"/>
    </source>
</evidence>
<dbReference type="Pfam" id="PF02397">
    <property type="entry name" value="Bac_transf"/>
    <property type="match status" value="1"/>
</dbReference>
<comment type="similarity">
    <text evidence="1">Belongs to the bacterial sugar transferase family.</text>
</comment>
<evidence type="ECO:0000256" key="1">
    <source>
        <dbReference type="ARBA" id="ARBA00006464"/>
    </source>
</evidence>
<feature type="transmembrane region" description="Helical" evidence="3">
    <location>
        <begin position="121"/>
        <end position="140"/>
    </location>
</feature>
<reference evidence="5 6" key="1">
    <citation type="submission" date="2017-03" db="EMBL/GenBank/DDBJ databases">
        <title>Genome sequence of Sphingomonas dokdonensis DSM 21029.</title>
        <authorList>
            <person name="Poehlein A."/>
            <person name="Wuebbeler J.H."/>
            <person name="Steinbuechel A."/>
            <person name="Daniel R."/>
        </authorList>
    </citation>
    <scope>NUCLEOTIDE SEQUENCE [LARGE SCALE GENOMIC DNA]</scope>
    <source>
        <strain evidence="5 6">DSM 21029</strain>
    </source>
</reference>
<feature type="transmembrane region" description="Helical" evidence="3">
    <location>
        <begin position="31"/>
        <end position="51"/>
    </location>
</feature>
<proteinExistence type="inferred from homology"/>
<protein>
    <submittedName>
        <fullName evidence="5">UDP-glucose:undecaprenyl-phosphate glucose-1-phosphate transferase</fullName>
        <ecNumber evidence="5">2.7.8.31</ecNumber>
    </submittedName>
</protein>
<dbReference type="GO" id="GO:0000271">
    <property type="term" value="P:polysaccharide biosynthetic process"/>
    <property type="evidence" value="ECO:0007669"/>
    <property type="project" value="UniProtKB-KW"/>
</dbReference>
<gene>
    <name evidence="5" type="primary">wcaJ_1</name>
    <name evidence="5" type="ORF">SPDO_14610</name>
</gene>
<feature type="domain" description="Bacterial sugar transferase" evidence="4">
    <location>
        <begin position="269"/>
        <end position="457"/>
    </location>
</feature>
<evidence type="ECO:0000313" key="5">
    <source>
        <dbReference type="EMBL" id="OWK31452.1"/>
    </source>
</evidence>
<dbReference type="GO" id="GO:0089702">
    <property type="term" value="F:undecaprenyl-phosphate glucose phosphotransferase activity"/>
    <property type="evidence" value="ECO:0007669"/>
    <property type="project" value="UniProtKB-EC"/>
</dbReference>
<dbReference type="InterPro" id="IPR003362">
    <property type="entry name" value="Bact_transf"/>
</dbReference>
<dbReference type="PANTHER" id="PTHR30576">
    <property type="entry name" value="COLANIC BIOSYNTHESIS UDP-GLUCOSE LIPID CARRIER TRANSFERASE"/>
    <property type="match status" value="1"/>
</dbReference>
<keyword evidence="2" id="KW-0270">Exopolysaccharide synthesis</keyword>
<sequence>MSEMFSSRDWLTPIESDTAPSQGRRAMRMRFYVALLMGDIVALGTGFAIGRSIGDLRGLPPESFGLLAAVMPIYLLMGSRAYTATTLERWRASAGIAFAQLLTAFLVTIFVAFLLKEVSPISRLSTALSFIFSAVFLLLIRGVIGMVSDRVFRGAALSRMLIIDGVNIPLPSGLKIVSSEPVDSTETTIHPLALDRLARQLKGIDEVYVACPPTRRANWATVLKGTSVEAQLLIPELDTIGVIGNKHFAGIASVLVSAGGLKLRDRLLKRLLDLLIAVPTLIFLAPLLLVVALIIKLDSRGPVFFVQKRVGKGNHLFAMYKFRSMRSTDCDSDGNVSTRRDDARITRVGKFIRATSIDELPQLLNILKGDMSFVGPRPHAIGSLAGDKLFWEVDQRYHHRHACKPGLTGLAQVRGFRGATHRREDLVNRLDADLEYVNGWSLMRDVAILFATLRVVVHRNAF</sequence>
<keyword evidence="3" id="KW-1133">Transmembrane helix</keyword>
<evidence type="ECO:0000259" key="4">
    <source>
        <dbReference type="Pfam" id="PF02397"/>
    </source>
</evidence>
<dbReference type="PANTHER" id="PTHR30576:SF0">
    <property type="entry name" value="UNDECAPRENYL-PHOSPHATE N-ACETYLGALACTOSAMINYL 1-PHOSPHATE TRANSFERASE-RELATED"/>
    <property type="match status" value="1"/>
</dbReference>
<keyword evidence="3" id="KW-0812">Transmembrane</keyword>
<feature type="transmembrane region" description="Helical" evidence="3">
    <location>
        <begin position="63"/>
        <end position="82"/>
    </location>
</feature>
<keyword evidence="5" id="KW-0808">Transferase</keyword>
<dbReference type="EC" id="2.7.8.31" evidence="5"/>
<dbReference type="RefSeq" id="WP_088366787.1">
    <property type="nucleotide sequence ID" value="NZ_NBBI01000002.1"/>
</dbReference>
<dbReference type="AlphaFoldDB" id="A0A245ZNY2"/>
<accession>A0A245ZNY2</accession>
<comment type="caution">
    <text evidence="5">The sequence shown here is derived from an EMBL/GenBank/DDBJ whole genome shotgun (WGS) entry which is preliminary data.</text>
</comment>